<evidence type="ECO:0000256" key="2">
    <source>
        <dbReference type="SAM" id="Phobius"/>
    </source>
</evidence>
<feature type="transmembrane region" description="Helical" evidence="2">
    <location>
        <begin position="12"/>
        <end position="29"/>
    </location>
</feature>
<name>A0A7W7QFM3_9PSEU</name>
<sequence length="150" mass="16129">MFFDSWSGVGRVALLGALAYLAVVVALRLSGKRTLAKMNAFDLVVTVALGSTLATILLTQQVALLEGVTALAVLVVLQFLVAWLAARSSTVRKAVKSQPSYLLHRGRLLPEALRAHRVTEDEVHQQSVHRASATSTPSTPWSWRPTAASA</sequence>
<feature type="domain" description="YetF-like N-terminal transmembrane" evidence="3">
    <location>
        <begin position="18"/>
        <end position="83"/>
    </location>
</feature>
<feature type="transmembrane region" description="Helical" evidence="2">
    <location>
        <begin position="68"/>
        <end position="86"/>
    </location>
</feature>
<keyword evidence="5" id="KW-1185">Reference proteome</keyword>
<organism evidence="4 5">
    <name type="scientific">Actinophytocola algeriensis</name>
    <dbReference type="NCBI Taxonomy" id="1768010"/>
    <lineage>
        <taxon>Bacteria</taxon>
        <taxon>Bacillati</taxon>
        <taxon>Actinomycetota</taxon>
        <taxon>Actinomycetes</taxon>
        <taxon>Pseudonocardiales</taxon>
        <taxon>Pseudonocardiaceae</taxon>
    </lineage>
</organism>
<reference evidence="4 5" key="1">
    <citation type="submission" date="2020-08" db="EMBL/GenBank/DDBJ databases">
        <title>Genomic Encyclopedia of Type Strains, Phase III (KMG-III): the genomes of soil and plant-associated and newly described type strains.</title>
        <authorList>
            <person name="Whitman W."/>
        </authorList>
    </citation>
    <scope>NUCLEOTIDE SEQUENCE [LARGE SCALE GENOMIC DNA]</scope>
    <source>
        <strain evidence="4 5">CECT 8960</strain>
    </source>
</reference>
<dbReference type="Pfam" id="PF20730">
    <property type="entry name" value="YetF_N"/>
    <property type="match status" value="1"/>
</dbReference>
<dbReference type="PANTHER" id="PTHR34582:SF6">
    <property type="entry name" value="UPF0702 TRANSMEMBRANE PROTEIN YCAP"/>
    <property type="match status" value="1"/>
</dbReference>
<dbReference type="AlphaFoldDB" id="A0A7W7QFM3"/>
<keyword evidence="2" id="KW-0472">Membrane</keyword>
<evidence type="ECO:0000256" key="1">
    <source>
        <dbReference type="SAM" id="MobiDB-lite"/>
    </source>
</evidence>
<evidence type="ECO:0000313" key="5">
    <source>
        <dbReference type="Proteomes" id="UP000520767"/>
    </source>
</evidence>
<feature type="region of interest" description="Disordered" evidence="1">
    <location>
        <begin position="122"/>
        <end position="150"/>
    </location>
</feature>
<evidence type="ECO:0000313" key="4">
    <source>
        <dbReference type="EMBL" id="MBB4912737.1"/>
    </source>
</evidence>
<keyword evidence="2" id="KW-0812">Transmembrane</keyword>
<dbReference type="PANTHER" id="PTHR34582">
    <property type="entry name" value="UPF0702 TRANSMEMBRANE PROTEIN YCAP"/>
    <property type="match status" value="1"/>
</dbReference>
<comment type="caution">
    <text evidence="4">The sequence shown here is derived from an EMBL/GenBank/DDBJ whole genome shotgun (WGS) entry which is preliminary data.</text>
</comment>
<feature type="compositionally biased region" description="Low complexity" evidence="1">
    <location>
        <begin position="130"/>
        <end position="150"/>
    </location>
</feature>
<protein>
    <submittedName>
        <fullName evidence="4">Uncharacterized membrane protein YcaP (DUF421 family)</fullName>
    </submittedName>
</protein>
<dbReference type="InterPro" id="IPR023090">
    <property type="entry name" value="UPF0702_alpha/beta_dom_sf"/>
</dbReference>
<feature type="transmembrane region" description="Helical" evidence="2">
    <location>
        <begin position="41"/>
        <end position="62"/>
    </location>
</feature>
<dbReference type="RefSeq" id="WP_225943836.1">
    <property type="nucleotide sequence ID" value="NZ_JACHJQ010000016.1"/>
</dbReference>
<dbReference type="Proteomes" id="UP000520767">
    <property type="component" value="Unassembled WGS sequence"/>
</dbReference>
<proteinExistence type="predicted"/>
<dbReference type="InterPro" id="IPR048454">
    <property type="entry name" value="YetF_N"/>
</dbReference>
<accession>A0A7W7QFM3</accession>
<evidence type="ECO:0000259" key="3">
    <source>
        <dbReference type="Pfam" id="PF20730"/>
    </source>
</evidence>
<dbReference type="Gene3D" id="3.30.240.20">
    <property type="entry name" value="bsu07140 like domains"/>
    <property type="match status" value="1"/>
</dbReference>
<gene>
    <name evidence="4" type="ORF">FHR82_009011</name>
</gene>
<dbReference type="EMBL" id="JACHJQ010000016">
    <property type="protein sequence ID" value="MBB4912737.1"/>
    <property type="molecule type" value="Genomic_DNA"/>
</dbReference>
<keyword evidence="2" id="KW-1133">Transmembrane helix</keyword>